<keyword evidence="2" id="KW-1185">Reference proteome</keyword>
<proteinExistence type="predicted"/>
<name>A0AAD4XKA8_9MAGN</name>
<dbReference type="AlphaFoldDB" id="A0AAD4XKA8"/>
<sequence>MLKLGTPIYLPPVSYSSAPPPPGYEIVTPGCGNLANVCTRESKFKRISWTSDSLEGFVLCHSIAGSRNWLSDWAWLIEKQGEQVQEDIMHMVGREANGSDSHAVFVLCHSIAGSRIWLRYFHRVQISIISKERFW</sequence>
<dbReference type="EMBL" id="JAJJMB010008870">
    <property type="protein sequence ID" value="KAI3919978.1"/>
    <property type="molecule type" value="Genomic_DNA"/>
</dbReference>
<organism evidence="1 2">
    <name type="scientific">Papaver atlanticum</name>
    <dbReference type="NCBI Taxonomy" id="357466"/>
    <lineage>
        <taxon>Eukaryota</taxon>
        <taxon>Viridiplantae</taxon>
        <taxon>Streptophyta</taxon>
        <taxon>Embryophyta</taxon>
        <taxon>Tracheophyta</taxon>
        <taxon>Spermatophyta</taxon>
        <taxon>Magnoliopsida</taxon>
        <taxon>Ranunculales</taxon>
        <taxon>Papaveraceae</taxon>
        <taxon>Papaveroideae</taxon>
        <taxon>Papaver</taxon>
    </lineage>
</organism>
<reference evidence="1" key="1">
    <citation type="submission" date="2022-04" db="EMBL/GenBank/DDBJ databases">
        <title>A functionally conserved STORR gene fusion in Papaver species that diverged 16.8 million years ago.</title>
        <authorList>
            <person name="Catania T."/>
        </authorList>
    </citation>
    <scope>NUCLEOTIDE SEQUENCE</scope>
    <source>
        <strain evidence="1">S-188037</strain>
    </source>
</reference>
<comment type="caution">
    <text evidence="1">The sequence shown here is derived from an EMBL/GenBank/DDBJ whole genome shotgun (WGS) entry which is preliminary data.</text>
</comment>
<dbReference type="Proteomes" id="UP001202328">
    <property type="component" value="Unassembled WGS sequence"/>
</dbReference>
<protein>
    <submittedName>
        <fullName evidence="1">Uncharacterized protein</fullName>
    </submittedName>
</protein>
<gene>
    <name evidence="1" type="ORF">MKW98_001234</name>
</gene>
<evidence type="ECO:0000313" key="1">
    <source>
        <dbReference type="EMBL" id="KAI3919978.1"/>
    </source>
</evidence>
<evidence type="ECO:0000313" key="2">
    <source>
        <dbReference type="Proteomes" id="UP001202328"/>
    </source>
</evidence>
<accession>A0AAD4XKA8</accession>